<accession>A0A6B9VCC3</accession>
<organism evidence="2 3">
    <name type="scientific">Arachis hypogaea</name>
    <name type="common">Peanut</name>
    <dbReference type="NCBI Taxonomy" id="3818"/>
    <lineage>
        <taxon>Eukaryota</taxon>
        <taxon>Viridiplantae</taxon>
        <taxon>Streptophyta</taxon>
        <taxon>Embryophyta</taxon>
        <taxon>Tracheophyta</taxon>
        <taxon>Spermatophyta</taxon>
        <taxon>Magnoliopsida</taxon>
        <taxon>eudicotyledons</taxon>
        <taxon>Gunneridae</taxon>
        <taxon>Pentapetalae</taxon>
        <taxon>rosids</taxon>
        <taxon>fabids</taxon>
        <taxon>Fabales</taxon>
        <taxon>Fabaceae</taxon>
        <taxon>Papilionoideae</taxon>
        <taxon>50 kb inversion clade</taxon>
        <taxon>dalbergioids sensu lato</taxon>
        <taxon>Dalbergieae</taxon>
        <taxon>Pterocarpus clade</taxon>
        <taxon>Arachis</taxon>
    </lineage>
</organism>
<sequence length="69" mass="7802">MIGRRNGEQERRKLREKREIGGEKAKGHRHCSSPSSPPLLLLVVQSSPLDLTVLALVTRSHRPPPRRCI</sequence>
<feature type="region of interest" description="Disordered" evidence="1">
    <location>
        <begin position="1"/>
        <end position="37"/>
    </location>
</feature>
<dbReference type="EMBL" id="CP031001">
    <property type="protein sequence ID" value="QHN78344.1"/>
    <property type="molecule type" value="Genomic_DNA"/>
</dbReference>
<feature type="compositionally biased region" description="Basic and acidic residues" evidence="1">
    <location>
        <begin position="1"/>
        <end position="25"/>
    </location>
</feature>
<name>A0A6B9VCC3_ARAHY</name>
<dbReference type="AlphaFoldDB" id="A0A6B9VCC3"/>
<gene>
    <name evidence="2" type="ORF">DS421_19g660590</name>
</gene>
<evidence type="ECO:0000313" key="3">
    <source>
        <dbReference type="Proteomes" id="UP000464620"/>
    </source>
</evidence>
<reference evidence="2 3" key="1">
    <citation type="submission" date="2020-01" db="EMBL/GenBank/DDBJ databases">
        <title>Genome sequence of Arachis hypogaea, cultivar Shitouqi.</title>
        <authorList>
            <person name="Zhuang W."/>
            <person name="Chen H."/>
            <person name="Varshney R."/>
            <person name="Wang D."/>
            <person name="Ming R."/>
        </authorList>
    </citation>
    <scope>NUCLEOTIDE SEQUENCE [LARGE SCALE GENOMIC DNA]</scope>
    <source>
        <tissue evidence="2">Young leaf</tissue>
    </source>
</reference>
<dbReference type="Proteomes" id="UP000464620">
    <property type="component" value="Chromosome B09"/>
</dbReference>
<evidence type="ECO:0000256" key="1">
    <source>
        <dbReference type="SAM" id="MobiDB-lite"/>
    </source>
</evidence>
<evidence type="ECO:0000313" key="2">
    <source>
        <dbReference type="EMBL" id="QHN78344.1"/>
    </source>
</evidence>
<proteinExistence type="predicted"/>
<protein>
    <submittedName>
        <fullName evidence="2">Uncharacterized protein</fullName>
    </submittedName>
</protein>